<dbReference type="Gene3D" id="4.10.410.10">
    <property type="entry name" value="Pancreatic trypsin inhibitor Kunitz domain"/>
    <property type="match status" value="2"/>
</dbReference>
<dbReference type="InterPro" id="IPR020901">
    <property type="entry name" value="Prtase_inh_Kunz-CS"/>
</dbReference>
<feature type="signal peptide" evidence="6">
    <location>
        <begin position="1"/>
        <end position="20"/>
    </location>
</feature>
<organism evidence="8">
    <name type="scientific">Xenopus tropicalis</name>
    <name type="common">Western clawed frog</name>
    <name type="synonym">Silurana tropicalis</name>
    <dbReference type="NCBI Taxonomy" id="8364"/>
    <lineage>
        <taxon>Eukaryota</taxon>
        <taxon>Metazoa</taxon>
        <taxon>Chordata</taxon>
        <taxon>Craniata</taxon>
        <taxon>Vertebrata</taxon>
        <taxon>Euteleostomi</taxon>
        <taxon>Amphibia</taxon>
        <taxon>Batrachia</taxon>
        <taxon>Anura</taxon>
        <taxon>Pipoidea</taxon>
        <taxon>Pipidae</taxon>
        <taxon>Xenopodinae</taxon>
        <taxon>Xenopus</taxon>
        <taxon>Silurana</taxon>
    </lineage>
</organism>
<dbReference type="RefSeq" id="XP_031750923.1">
    <property type="nucleotide sequence ID" value="XM_031895063.1"/>
</dbReference>
<reference evidence="8" key="2">
    <citation type="submission" date="2021-03" db="UniProtKB">
        <authorList>
            <consortium name="Ensembl"/>
        </authorList>
    </citation>
    <scope>IDENTIFICATION</scope>
</reference>
<keyword evidence="2" id="KW-0964">Secreted</keyword>
<keyword evidence="4" id="KW-1015">Disulfide bond</keyword>
<dbReference type="KEGG" id="xtr:100485348"/>
<gene>
    <name evidence="8 10 11" type="primary">LOC100485348</name>
</gene>
<name>A0A803JLJ4_XENTR</name>
<evidence type="ECO:0000259" key="7">
    <source>
        <dbReference type="PROSITE" id="PS50279"/>
    </source>
</evidence>
<feature type="transmembrane region" description="Helical" evidence="5">
    <location>
        <begin position="165"/>
        <end position="188"/>
    </location>
</feature>
<dbReference type="Pfam" id="PF00014">
    <property type="entry name" value="Kunitz_BPTI"/>
    <property type="match status" value="2"/>
</dbReference>
<feature type="chain" id="PRO_5044662921" evidence="6">
    <location>
        <begin position="21"/>
        <end position="206"/>
    </location>
</feature>
<evidence type="ECO:0000256" key="2">
    <source>
        <dbReference type="ARBA" id="ARBA00022525"/>
    </source>
</evidence>
<evidence type="ECO:0000313" key="8">
    <source>
        <dbReference type="Ensembl" id="ENSXETP00000108823"/>
    </source>
</evidence>
<dbReference type="GO" id="GO:0050431">
    <property type="term" value="F:transforming growth factor beta binding"/>
    <property type="evidence" value="ECO:0000318"/>
    <property type="project" value="GO_Central"/>
</dbReference>
<evidence type="ECO:0000313" key="11">
    <source>
        <dbReference type="Xenbase" id="XB-GENE-29077767"/>
    </source>
</evidence>
<evidence type="ECO:0000313" key="9">
    <source>
        <dbReference type="Proteomes" id="UP000008143"/>
    </source>
</evidence>
<dbReference type="GO" id="GO:0004867">
    <property type="term" value="F:serine-type endopeptidase inhibitor activity"/>
    <property type="evidence" value="ECO:0007669"/>
    <property type="project" value="InterPro"/>
</dbReference>
<accession>A0A803JLJ4</accession>
<dbReference type="PROSITE" id="PS00280">
    <property type="entry name" value="BPTI_KUNITZ_1"/>
    <property type="match status" value="1"/>
</dbReference>
<evidence type="ECO:0000256" key="4">
    <source>
        <dbReference type="ARBA" id="ARBA00023157"/>
    </source>
</evidence>
<proteinExistence type="predicted"/>
<dbReference type="Ensembl" id="ENSXETT00000115724">
    <property type="protein sequence ID" value="ENSXETP00000108823"/>
    <property type="gene ID" value="ENSXETG00000048978"/>
</dbReference>
<dbReference type="GO" id="GO:0048019">
    <property type="term" value="F:receptor antagonist activity"/>
    <property type="evidence" value="ECO:0000318"/>
    <property type="project" value="GO_Central"/>
</dbReference>
<evidence type="ECO:0000256" key="6">
    <source>
        <dbReference type="SAM" id="SignalP"/>
    </source>
</evidence>
<reference evidence="10" key="3">
    <citation type="submission" date="2025-04" db="UniProtKB">
        <authorList>
            <consortium name="RefSeq"/>
        </authorList>
    </citation>
    <scope>IDENTIFICATION</scope>
    <source>
        <strain evidence="10">Nigerian</strain>
        <tissue evidence="10">Liver and blood</tissue>
    </source>
</reference>
<dbReference type="OMA" id="FENKENC"/>
<dbReference type="GeneTree" id="ENSGT00940000169460"/>
<keyword evidence="5" id="KW-1133">Transmembrane helix</keyword>
<dbReference type="Xenbase" id="XB-GENE-29077767">
    <property type="gene designation" value="LOC100485348"/>
</dbReference>
<keyword evidence="5" id="KW-0472">Membrane</keyword>
<dbReference type="SMART" id="SM00131">
    <property type="entry name" value="KU"/>
    <property type="match status" value="2"/>
</dbReference>
<dbReference type="PRINTS" id="PR00759">
    <property type="entry name" value="BASICPTASE"/>
</dbReference>
<comment type="subcellular location">
    <subcellularLocation>
        <location evidence="1">Secreted</location>
    </subcellularLocation>
</comment>
<keyword evidence="9" id="KW-1185">Reference proteome</keyword>
<dbReference type="FunFam" id="4.10.410.10:FF:000089">
    <property type="entry name" value="Uncharacterized protein"/>
    <property type="match status" value="1"/>
</dbReference>
<keyword evidence="3 6" id="KW-0732">Signal</keyword>
<dbReference type="PANTHER" id="PTHR45938">
    <property type="entry name" value="ACP24A4-RELATED"/>
    <property type="match status" value="1"/>
</dbReference>
<dbReference type="GeneID" id="100485348"/>
<evidence type="ECO:0000256" key="5">
    <source>
        <dbReference type="SAM" id="Phobius"/>
    </source>
</evidence>
<evidence type="ECO:0000256" key="1">
    <source>
        <dbReference type="ARBA" id="ARBA00004613"/>
    </source>
</evidence>
<dbReference type="SUPFAM" id="SSF57362">
    <property type="entry name" value="BPTI-like"/>
    <property type="match status" value="2"/>
</dbReference>
<dbReference type="OrthoDB" id="9949223at2759"/>
<dbReference type="GO" id="GO:0005615">
    <property type="term" value="C:extracellular space"/>
    <property type="evidence" value="ECO:0000318"/>
    <property type="project" value="GO_Central"/>
</dbReference>
<protein>
    <submittedName>
        <fullName evidence="8 10">Boophilin-G2</fullName>
    </submittedName>
</protein>
<keyword evidence="5" id="KW-0812">Transmembrane</keyword>
<evidence type="ECO:0000256" key="3">
    <source>
        <dbReference type="ARBA" id="ARBA00022729"/>
    </source>
</evidence>
<sequence length="206" mass="22785">MDSSQVLLVVFLSLLSMSAAQEYDCNEPMETLARDGKVIRWSYNKENGKCSPSLQKQQRSSRNSFITEKQCLMTCSSDYENIYPPGDAVCDLPMESGPCLALIPQWYYNKERGACHSFLYSGCQGNGNRFENKENCTTLCLNPKKGRTGGADVSGEQPSETDTGLVIGIVCGVVFGAAFLATLALYLVQRKKLKKQHKAVPTVEMR</sequence>
<dbReference type="AlphaFoldDB" id="A0A803JLJ4"/>
<dbReference type="InterPro" id="IPR036880">
    <property type="entry name" value="Kunitz_BPTI_sf"/>
</dbReference>
<dbReference type="GO" id="GO:0007179">
    <property type="term" value="P:transforming growth factor beta receptor signaling pathway"/>
    <property type="evidence" value="ECO:0000318"/>
    <property type="project" value="GO_Central"/>
</dbReference>
<dbReference type="AGR" id="Xenbase:XB-GENE-29077767"/>
<reference evidence="8" key="1">
    <citation type="journal article" date="2010" name="Science">
        <title>The genome of the Western clawed frog Xenopus tropicalis.</title>
        <authorList>
            <person name="Hellsten U."/>
            <person name="Harland R.M."/>
            <person name="Gilchrist M.J."/>
            <person name="Hendrix D."/>
            <person name="Jurka J."/>
            <person name="Kapitonov V."/>
            <person name="Ovcharenko I."/>
            <person name="Putnam N.H."/>
            <person name="Shu S."/>
            <person name="Taher L."/>
            <person name="Blitz I.L."/>
            <person name="Blumberg B."/>
            <person name="Dichmann D.S."/>
            <person name="Dubchak I."/>
            <person name="Amaya E."/>
            <person name="Detter J.C."/>
            <person name="Fletcher R."/>
            <person name="Gerhard D.S."/>
            <person name="Goodstein D."/>
            <person name="Graves T."/>
            <person name="Grigoriev I.V."/>
            <person name="Grimwood J."/>
            <person name="Kawashima T."/>
            <person name="Lindquist E."/>
            <person name="Lucas S.M."/>
            <person name="Mead P.E."/>
            <person name="Mitros T."/>
            <person name="Ogino H."/>
            <person name="Ohta Y."/>
            <person name="Poliakov A.V."/>
            <person name="Pollet N."/>
            <person name="Robert J."/>
            <person name="Salamov A."/>
            <person name="Sater A.K."/>
            <person name="Schmutz J."/>
            <person name="Terry A."/>
            <person name="Vize P.D."/>
            <person name="Warren W.C."/>
            <person name="Wells D."/>
            <person name="Wills A."/>
            <person name="Wilson R.K."/>
            <person name="Zimmerman L.B."/>
            <person name="Zorn A.M."/>
            <person name="Grainger R."/>
            <person name="Grammer T."/>
            <person name="Khokha M.K."/>
            <person name="Richardson P.M."/>
            <person name="Rokhsar D.S."/>
        </authorList>
    </citation>
    <scope>NUCLEOTIDE SEQUENCE [LARGE SCALE GENOMIC DNA]</scope>
    <source>
        <strain evidence="8">Nigerian</strain>
    </source>
</reference>
<evidence type="ECO:0000313" key="10">
    <source>
        <dbReference type="RefSeq" id="XP_031750923.1"/>
    </source>
</evidence>
<dbReference type="InterPro" id="IPR002223">
    <property type="entry name" value="Kunitz_BPTI"/>
</dbReference>
<dbReference type="Proteomes" id="UP000008143">
    <property type="component" value="Chromosome 1"/>
</dbReference>
<dbReference type="PANTHER" id="PTHR45938:SF12">
    <property type="entry name" value="BOOPHILIN-G2"/>
    <property type="match status" value="1"/>
</dbReference>
<feature type="domain" description="BPTI/Kunitz inhibitor" evidence="7">
    <location>
        <begin position="90"/>
        <end position="140"/>
    </location>
</feature>
<dbReference type="PROSITE" id="PS50279">
    <property type="entry name" value="BPTI_KUNITZ_2"/>
    <property type="match status" value="1"/>
</dbReference>